<keyword evidence="6" id="KW-1185">Reference proteome</keyword>
<feature type="compositionally biased region" description="Basic and acidic residues" evidence="3">
    <location>
        <begin position="347"/>
        <end position="387"/>
    </location>
</feature>
<feature type="compositionally biased region" description="Low complexity" evidence="3">
    <location>
        <begin position="923"/>
        <end position="938"/>
    </location>
</feature>
<feature type="compositionally biased region" description="Basic and acidic residues" evidence="3">
    <location>
        <begin position="777"/>
        <end position="796"/>
    </location>
</feature>
<dbReference type="GO" id="GO:0046914">
    <property type="term" value="F:transition metal ion binding"/>
    <property type="evidence" value="ECO:0007669"/>
    <property type="project" value="InterPro"/>
</dbReference>
<dbReference type="PANTHER" id="PTHR47612:SF1">
    <property type="entry name" value="TRICHOHYALIN-LIKE PROTEIN 1"/>
    <property type="match status" value="1"/>
</dbReference>
<dbReference type="InterPro" id="IPR002048">
    <property type="entry name" value="EF_hand_dom"/>
</dbReference>
<feature type="region of interest" description="Disordered" evidence="3">
    <location>
        <begin position="896"/>
        <end position="984"/>
    </location>
</feature>
<reference evidence="5" key="2">
    <citation type="submission" date="2025-08" db="UniProtKB">
        <authorList>
            <consortium name="Ensembl"/>
        </authorList>
    </citation>
    <scope>IDENTIFICATION</scope>
</reference>
<dbReference type="PROSITE" id="PS50222">
    <property type="entry name" value="EF_HAND_2"/>
    <property type="match status" value="1"/>
</dbReference>
<name>A0A8C4LF03_EQUAS</name>
<dbReference type="InterPro" id="IPR042937">
    <property type="entry name" value="TCHHL1"/>
</dbReference>
<feature type="compositionally biased region" description="Basic and acidic residues" evidence="3">
    <location>
        <begin position="475"/>
        <end position="484"/>
    </location>
</feature>
<gene>
    <name evidence="5" type="primary">TCHHL1</name>
</gene>
<dbReference type="CDD" id="cd00213">
    <property type="entry name" value="S-100"/>
    <property type="match status" value="1"/>
</dbReference>
<feature type="compositionally biased region" description="Basic and acidic residues" evidence="3">
    <location>
        <begin position="862"/>
        <end position="871"/>
    </location>
</feature>
<dbReference type="Proteomes" id="UP000694387">
    <property type="component" value="Chromosome 25"/>
</dbReference>
<evidence type="ECO:0000313" key="5">
    <source>
        <dbReference type="Ensembl" id="ENSEASP00005007032.2"/>
    </source>
</evidence>
<feature type="compositionally biased region" description="Basic and acidic residues" evidence="3">
    <location>
        <begin position="961"/>
        <end position="984"/>
    </location>
</feature>
<dbReference type="InterPro" id="IPR018247">
    <property type="entry name" value="EF_Hand_1_Ca_BS"/>
</dbReference>
<keyword evidence="2" id="KW-0106">Calcium</keyword>
<dbReference type="SMART" id="SM01394">
    <property type="entry name" value="S_100"/>
    <property type="match status" value="1"/>
</dbReference>
<reference evidence="5 6" key="1">
    <citation type="journal article" date="2020" name="Nat. Commun.">
        <title>Donkey genomes provide new insights into domestication and selection for coat color.</title>
        <authorList>
            <person name="Wang"/>
            <person name="C."/>
            <person name="Li"/>
            <person name="H."/>
            <person name="Guo"/>
            <person name="Y."/>
            <person name="Huang"/>
            <person name="J."/>
            <person name="Sun"/>
            <person name="Y."/>
            <person name="Min"/>
            <person name="J."/>
            <person name="Wang"/>
            <person name="J."/>
            <person name="Fang"/>
            <person name="X."/>
            <person name="Zhao"/>
            <person name="Z."/>
            <person name="Wang"/>
            <person name="S."/>
            <person name="Zhang"/>
            <person name="Y."/>
            <person name="Liu"/>
            <person name="Q."/>
            <person name="Jiang"/>
            <person name="Q."/>
            <person name="Wang"/>
            <person name="X."/>
            <person name="Guo"/>
            <person name="Y."/>
            <person name="Yang"/>
            <person name="C."/>
            <person name="Wang"/>
            <person name="Y."/>
            <person name="Tian"/>
            <person name="F."/>
            <person name="Zhuang"/>
            <person name="G."/>
            <person name="Fan"/>
            <person name="Y."/>
            <person name="Gao"/>
            <person name="Q."/>
            <person name="Li"/>
            <person name="Y."/>
            <person name="Ju"/>
            <person name="Z."/>
            <person name="Li"/>
            <person name="J."/>
            <person name="Li"/>
            <person name="R."/>
            <person name="Hou"/>
            <person name="M."/>
            <person name="Yang"/>
            <person name="G."/>
            <person name="Liu"/>
            <person name="G."/>
            <person name="Liu"/>
            <person name="W."/>
            <person name="Guo"/>
            <person name="J."/>
            <person name="Pan"/>
            <person name="S."/>
            <person name="Fan"/>
            <person name="G."/>
            <person name="Zhang"/>
            <person name="W."/>
            <person name="Zhang"/>
            <person name="R."/>
            <person name="Yu"/>
            <person name="J."/>
            <person name="Zhang"/>
            <person name="X."/>
            <person name="Yin"/>
            <person name="Q."/>
            <person name="Ji"/>
            <person name="C."/>
            <person name="Jin"/>
            <person name="Y."/>
            <person name="Yue"/>
            <person name="G."/>
            <person name="Liu"/>
            <person name="M."/>
            <person name="Xu"/>
            <person name="J."/>
            <person name="Liu"/>
            <person name="S."/>
            <person name="Jordana"/>
            <person name="J."/>
            <person name="Noce"/>
            <person name="A."/>
            <person name="Amills"/>
            <person name="M."/>
            <person name="Wu"/>
            <person name="D.D."/>
            <person name="Li"/>
            <person name="S."/>
            <person name="Zhou"/>
            <person name="X. and Zhong"/>
            <person name="J."/>
        </authorList>
    </citation>
    <scope>NUCLEOTIDE SEQUENCE [LARGE SCALE GENOMIC DNA]</scope>
</reference>
<feature type="compositionally biased region" description="Basic and acidic residues" evidence="3">
    <location>
        <begin position="665"/>
        <end position="692"/>
    </location>
</feature>
<feature type="compositionally biased region" description="Basic and acidic residues" evidence="3">
    <location>
        <begin position="249"/>
        <end position="264"/>
    </location>
</feature>
<feature type="region of interest" description="Disordered" evidence="3">
    <location>
        <begin position="249"/>
        <end position="883"/>
    </location>
</feature>
<feature type="compositionally biased region" description="Acidic residues" evidence="3">
    <location>
        <begin position="826"/>
        <end position="835"/>
    </location>
</feature>
<feature type="compositionally biased region" description="Polar residues" evidence="3">
    <location>
        <begin position="191"/>
        <end position="207"/>
    </location>
</feature>
<feature type="region of interest" description="Disordered" evidence="3">
    <location>
        <begin position="175"/>
        <end position="210"/>
    </location>
</feature>
<dbReference type="PANTHER" id="PTHR47612">
    <property type="entry name" value="TRICHOHYALIN-LIKE PROTEIN 1"/>
    <property type="match status" value="1"/>
</dbReference>
<dbReference type="Pfam" id="PF01023">
    <property type="entry name" value="S_100"/>
    <property type="match status" value="1"/>
</dbReference>
<evidence type="ECO:0000259" key="4">
    <source>
        <dbReference type="PROSITE" id="PS50222"/>
    </source>
</evidence>
<sequence length="984" mass="107810">MSLKPRLNLSCPKKEIEIRQADRREGGEPGFVGVGPGGCLLPNCAIRESIKGFSACCQLTARCCTVHLLSLGNKSPEFLKMPRLLRDVLCVTETFHKYAREDGDEATLTCRELRRLIQGEFGDILQPCAIHAVQRNLNLLDIDSDGTISFDEFVLAIFNLLKFCYLDIQSLLNSEPRQVSKPEEKPDSMDLQATSETGQWTEETPPTQDKVLFPSGIASSAQLSLNERGAVGHNRIDPQGDTQTHKLPIEEFGHSDPENQHLEGVEQSQEVAQDVPATGDSGAQLETNKPMVGSELISSPTKGEGQDKEIPREGDKPAREQSGTKTREQFGEHKGKLGTQSSPPKETTQRPSEDQEAAAEKGVKEHSKAQELPLEGKDEPSSEHADLPEQAAAWEPFQTQKSTDPEDDSRTAETQEPGKDADRTPPETKNALEPEDDGRTPETQEPPSQEKEYEKKDLPVQGDSRNVSETPNVRAEWKEGRGSEAHGSAGQKESERKSQLPVLEDQKQDGKYQELQASSKARDAEEVSKTRELSSEGVDQNHPEIEGAITPGEEARHAEEGTTESLVSSKNAPAAEGTPGVRERTQELASLENHSGEENKGVTKTHDKLIEEDDGYHREGPEPTVTQNDEGSSKTPNSLTPEDGDNSSETSDLPVQGNSQSQVDPLRESMQESHNDNPDNQKRVAPGEKNRAQEAVVLAVRGEDDQLTKEGEQPAREEHKSQGSGTKSPGPTVEPSGHPEAQESTAGHENRKSLETQIPGALDADFTDQLSITQLPTKEDSRKEQKFQGPSTKEEEGGVPGTHEASVKSPDEDNSASPKTHLEETATLEEDDESPQELAGEGNDQPNPAKKGHDSSVPQSGLEERTQRDQEPCSVERGAVYSSPLYEYLQEKITQQTDITQEEHQNQTQTARALSQGIELCHDQSSASLTSDSQASQQYTREFLPDEDPTDVQQTSAPQALEDKQGHPQREEPGSQRGESTTKQ</sequence>
<evidence type="ECO:0000313" key="6">
    <source>
        <dbReference type="Proteomes" id="UP000694387"/>
    </source>
</evidence>
<dbReference type="AlphaFoldDB" id="A0A8C4LF03"/>
<dbReference type="GeneTree" id="ENSGT00940000162966"/>
<dbReference type="SUPFAM" id="SSF47473">
    <property type="entry name" value="EF-hand"/>
    <property type="match status" value="1"/>
</dbReference>
<feature type="compositionally biased region" description="Polar residues" evidence="3">
    <location>
        <begin position="647"/>
        <end position="663"/>
    </location>
</feature>
<feature type="compositionally biased region" description="Polar residues" evidence="3">
    <location>
        <begin position="624"/>
        <end position="640"/>
    </location>
</feature>
<evidence type="ECO:0000256" key="2">
    <source>
        <dbReference type="ARBA" id="ARBA00022837"/>
    </source>
</evidence>
<dbReference type="PROSITE" id="PS00018">
    <property type="entry name" value="EF_HAND_1"/>
    <property type="match status" value="1"/>
</dbReference>
<feature type="compositionally biased region" description="Basic and acidic residues" evidence="3">
    <location>
        <begin position="594"/>
        <end position="621"/>
    </location>
</feature>
<dbReference type="InterPro" id="IPR034325">
    <property type="entry name" value="S-100_dom"/>
</dbReference>
<dbReference type="InterPro" id="IPR011992">
    <property type="entry name" value="EF-hand-dom_pair"/>
</dbReference>
<feature type="compositionally biased region" description="Basic and acidic residues" evidence="3">
    <location>
        <begin position="492"/>
        <end position="512"/>
    </location>
</feature>
<feature type="compositionally biased region" description="Basic and acidic residues" evidence="3">
    <location>
        <begin position="520"/>
        <end position="545"/>
    </location>
</feature>
<feature type="compositionally biased region" description="Basic and acidic residues" evidence="3">
    <location>
        <begin position="178"/>
        <end position="188"/>
    </location>
</feature>
<proteinExistence type="predicted"/>
<evidence type="ECO:0000256" key="1">
    <source>
        <dbReference type="ARBA" id="ARBA00022723"/>
    </source>
</evidence>
<keyword evidence="1" id="KW-0479">Metal-binding</keyword>
<dbReference type="Ensembl" id="ENSEAST00005007679.2">
    <property type="protein sequence ID" value="ENSEASP00005007032.2"/>
    <property type="gene ID" value="ENSEASG00005005183.2"/>
</dbReference>
<feature type="compositionally biased region" description="Basic and acidic residues" evidence="3">
    <location>
        <begin position="701"/>
        <end position="721"/>
    </location>
</feature>
<dbReference type="Gene3D" id="1.10.238.10">
    <property type="entry name" value="EF-hand"/>
    <property type="match status" value="1"/>
</dbReference>
<feature type="compositionally biased region" description="Basic and acidic residues" evidence="3">
    <location>
        <begin position="408"/>
        <end position="458"/>
    </location>
</feature>
<reference evidence="5" key="3">
    <citation type="submission" date="2025-09" db="UniProtKB">
        <authorList>
            <consortium name="Ensembl"/>
        </authorList>
    </citation>
    <scope>IDENTIFICATION</scope>
</reference>
<feature type="compositionally biased region" description="Basic and acidic residues" evidence="3">
    <location>
        <begin position="304"/>
        <end position="319"/>
    </location>
</feature>
<dbReference type="GO" id="GO:0005509">
    <property type="term" value="F:calcium ion binding"/>
    <property type="evidence" value="ECO:0007669"/>
    <property type="project" value="InterPro"/>
</dbReference>
<feature type="domain" description="EF-hand" evidence="4">
    <location>
        <begin position="128"/>
        <end position="163"/>
    </location>
</feature>
<protein>
    <submittedName>
        <fullName evidence="5">Trichohyalin like 1</fullName>
    </submittedName>
</protein>
<dbReference type="InterPro" id="IPR013787">
    <property type="entry name" value="S100_Ca-bd_sub"/>
</dbReference>
<feature type="compositionally biased region" description="Basic and acidic residues" evidence="3">
    <location>
        <begin position="325"/>
        <end position="335"/>
    </location>
</feature>
<organism evidence="5 6">
    <name type="scientific">Equus asinus</name>
    <name type="common">Donkey</name>
    <name type="synonym">Equus africanus asinus</name>
    <dbReference type="NCBI Taxonomy" id="9793"/>
    <lineage>
        <taxon>Eukaryota</taxon>
        <taxon>Metazoa</taxon>
        <taxon>Chordata</taxon>
        <taxon>Craniata</taxon>
        <taxon>Vertebrata</taxon>
        <taxon>Euteleostomi</taxon>
        <taxon>Mammalia</taxon>
        <taxon>Eutheria</taxon>
        <taxon>Laurasiatheria</taxon>
        <taxon>Perissodactyla</taxon>
        <taxon>Equidae</taxon>
        <taxon>Equus</taxon>
    </lineage>
</organism>
<accession>A0A8C4LF03</accession>
<evidence type="ECO:0000256" key="3">
    <source>
        <dbReference type="SAM" id="MobiDB-lite"/>
    </source>
</evidence>